<dbReference type="STRING" id="758825.SAMN02982985_03884"/>
<dbReference type="InterPro" id="IPR019587">
    <property type="entry name" value="Polyketide_cyclase/dehydratase"/>
</dbReference>
<dbReference type="Pfam" id="PF10604">
    <property type="entry name" value="Polyketide_cyc2"/>
    <property type="match status" value="1"/>
</dbReference>
<dbReference type="PANTHER" id="PTHR39332:SF7">
    <property type="entry name" value="SRPBCC FAMILY PROTEIN"/>
    <property type="match status" value="1"/>
</dbReference>
<dbReference type="Proteomes" id="UP000199470">
    <property type="component" value="Unassembled WGS sequence"/>
</dbReference>
<gene>
    <name evidence="1" type="ORF">SAMN02982985_03884</name>
</gene>
<dbReference type="AlphaFoldDB" id="A0A1I4QG16"/>
<keyword evidence="2" id="KW-1185">Reference proteome</keyword>
<dbReference type="RefSeq" id="WP_093389366.1">
    <property type="nucleotide sequence ID" value="NZ_FOTW01000019.1"/>
</dbReference>
<sequence>MSKISVSIQLAASADRVWQMVGGFNGMPDWCRSIRNSTLHEGGRVRRLEASDGAIIVERLESFSEQERRYSYSIVASPLPVTNYQATVQVGPGEAGCLVEWSSTFYAAAEDEERIGAALRQIYQGGLDDLKRALGA</sequence>
<name>A0A1I4QG16_9BURK</name>
<evidence type="ECO:0000313" key="1">
    <source>
        <dbReference type="EMBL" id="SFM38685.1"/>
    </source>
</evidence>
<dbReference type="SUPFAM" id="SSF55961">
    <property type="entry name" value="Bet v1-like"/>
    <property type="match status" value="1"/>
</dbReference>
<dbReference type="EMBL" id="FOTW01000019">
    <property type="protein sequence ID" value="SFM38685.1"/>
    <property type="molecule type" value="Genomic_DNA"/>
</dbReference>
<organism evidence="1 2">
    <name type="scientific">Rugamonas rubra</name>
    <dbReference type="NCBI Taxonomy" id="758825"/>
    <lineage>
        <taxon>Bacteria</taxon>
        <taxon>Pseudomonadati</taxon>
        <taxon>Pseudomonadota</taxon>
        <taxon>Betaproteobacteria</taxon>
        <taxon>Burkholderiales</taxon>
        <taxon>Oxalobacteraceae</taxon>
        <taxon>Telluria group</taxon>
        <taxon>Rugamonas</taxon>
    </lineage>
</organism>
<reference evidence="1 2" key="1">
    <citation type="submission" date="2016-10" db="EMBL/GenBank/DDBJ databases">
        <authorList>
            <person name="de Groot N.N."/>
        </authorList>
    </citation>
    <scope>NUCLEOTIDE SEQUENCE [LARGE SCALE GENOMIC DNA]</scope>
    <source>
        <strain evidence="1 2">ATCC 43154</strain>
    </source>
</reference>
<dbReference type="CDD" id="cd07821">
    <property type="entry name" value="PYR_PYL_RCAR_like"/>
    <property type="match status" value="1"/>
</dbReference>
<proteinExistence type="predicted"/>
<evidence type="ECO:0000313" key="2">
    <source>
        <dbReference type="Proteomes" id="UP000199470"/>
    </source>
</evidence>
<accession>A0A1I4QG16</accession>
<dbReference type="Gene3D" id="3.30.530.20">
    <property type="match status" value="1"/>
</dbReference>
<dbReference type="PANTHER" id="PTHR39332">
    <property type="entry name" value="BLL4707 PROTEIN"/>
    <property type="match status" value="1"/>
</dbReference>
<dbReference type="OrthoDB" id="1364128at2"/>
<protein>
    <submittedName>
        <fullName evidence="1">Polyketide cyclase / dehydrase and lipid transport</fullName>
    </submittedName>
</protein>
<dbReference type="InterPro" id="IPR023393">
    <property type="entry name" value="START-like_dom_sf"/>
</dbReference>